<keyword evidence="3" id="KW-0328">Glycosyltransferase</keyword>
<dbReference type="EMBL" id="CCBC010000124">
    <property type="protein sequence ID" value="CDO17355.1"/>
    <property type="molecule type" value="Genomic_DNA"/>
</dbReference>
<organism evidence="8 9">
    <name type="scientific">Streptococcus gallolyticus</name>
    <dbReference type="NCBI Taxonomy" id="315405"/>
    <lineage>
        <taxon>Bacteria</taxon>
        <taxon>Bacillati</taxon>
        <taxon>Bacillota</taxon>
        <taxon>Bacilli</taxon>
        <taxon>Lactobacillales</taxon>
        <taxon>Streptococcaceae</taxon>
        <taxon>Streptococcus</taxon>
    </lineage>
</organism>
<evidence type="ECO:0000256" key="6">
    <source>
        <dbReference type="SAM" id="MobiDB-lite"/>
    </source>
</evidence>
<dbReference type="GO" id="GO:0005886">
    <property type="term" value="C:plasma membrane"/>
    <property type="evidence" value="ECO:0007669"/>
    <property type="project" value="UniProtKB-SubCell"/>
</dbReference>
<dbReference type="GO" id="GO:0050501">
    <property type="term" value="F:hyaluronan synthase activity"/>
    <property type="evidence" value="ECO:0007669"/>
    <property type="project" value="TreeGrafter"/>
</dbReference>
<dbReference type="PANTHER" id="PTHR22913">
    <property type="entry name" value="HYALURONAN SYNTHASE"/>
    <property type="match status" value="1"/>
</dbReference>
<reference evidence="8 9" key="1">
    <citation type="submission" date="2014-02" db="EMBL/GenBank/DDBJ databases">
        <authorList>
            <person name="Manrique M."/>
        </authorList>
    </citation>
    <scope>NUCLEOTIDE SEQUENCE [LARGE SCALE GENOMIC DNA]</scope>
    <source>
        <strain evidence="8 9">LMG17956</strain>
    </source>
</reference>
<evidence type="ECO:0000256" key="3">
    <source>
        <dbReference type="ARBA" id="ARBA00022676"/>
    </source>
</evidence>
<evidence type="ECO:0000256" key="7">
    <source>
        <dbReference type="SAM" id="Phobius"/>
    </source>
</evidence>
<evidence type="ECO:0000256" key="1">
    <source>
        <dbReference type="ARBA" id="ARBA00004236"/>
    </source>
</evidence>
<gene>
    <name evidence="8" type="ORF">BN963_SGAL_00543</name>
</gene>
<comment type="caution">
    <text evidence="8">The sequence shown here is derived from an EMBL/GenBank/DDBJ whole genome shotgun (WGS) entry which is preliminary data.</text>
</comment>
<evidence type="ECO:0000313" key="8">
    <source>
        <dbReference type="EMBL" id="CDO17355.1"/>
    </source>
</evidence>
<sequence length="491" mass="56759">MYTFYLMCRDYLENSNIHFFALFFVFIFIRWGIIWGRAVRYRPYKCSSSDVDDLFSSVIIPVVDEPLDIFREVLNRISEQRPSEIIVVINGPKNQKLEDLCESLNFNLSDDMVPITYFHTPLAGKRNAIRMAVERVNPKSDIAILVDSDTIWTSNTLIELLKPFVVDNLVGGVTTRQKILSPERNIVTMFANLLEEIRAEGTMKAMSTTGKIGCLPGRTIAFRTQILREVMFEFMNETFMGLHKEVSDDRSLTNLTLKEGYKTVMQDTSVVYTDAPTRWKKFIRQQLRWAEGSQYNNLRMTPWMLKNAKLMFFIYWSDMLMPMVLVAMYINIILNKVLLMLGYTLTTLDYADEWWVVLLLIILGSMLSFGARNIKVFLHLRWYYFILSPLFVFVLTIIMVPIRIIGLMKCSDDMGWGTRNLGIDTNTNAIGTSDNHFLVSDDAKHIPFNKNLRLNNSQKLNRTDKTLPKISSTSDNHFLSGAGSVHKKKRQ</sequence>
<feature type="transmembrane region" description="Helical" evidence="7">
    <location>
        <begin position="17"/>
        <end position="35"/>
    </location>
</feature>
<feature type="region of interest" description="Disordered" evidence="6">
    <location>
        <begin position="466"/>
        <end position="491"/>
    </location>
</feature>
<protein>
    <submittedName>
        <fullName evidence="8">Serotype 3 capsule synthase</fullName>
    </submittedName>
</protein>
<keyword evidence="2" id="KW-1003">Cell membrane</keyword>
<accession>A0A060RGG9</accession>
<evidence type="ECO:0000256" key="5">
    <source>
        <dbReference type="ARBA" id="ARBA00023136"/>
    </source>
</evidence>
<evidence type="ECO:0000256" key="4">
    <source>
        <dbReference type="ARBA" id="ARBA00022679"/>
    </source>
</evidence>
<keyword evidence="5 7" id="KW-0472">Membrane</keyword>
<keyword evidence="7" id="KW-1133">Transmembrane helix</keyword>
<evidence type="ECO:0000256" key="2">
    <source>
        <dbReference type="ARBA" id="ARBA00022475"/>
    </source>
</evidence>
<comment type="subcellular location">
    <subcellularLocation>
        <location evidence="1">Cell membrane</location>
    </subcellularLocation>
</comment>
<name>A0A060RGG9_9STRE</name>
<evidence type="ECO:0000313" key="9">
    <source>
        <dbReference type="Proteomes" id="UP000027584"/>
    </source>
</evidence>
<proteinExistence type="predicted"/>
<feature type="transmembrane region" description="Helical" evidence="7">
    <location>
        <begin position="354"/>
        <end position="371"/>
    </location>
</feature>
<feature type="transmembrane region" description="Helical" evidence="7">
    <location>
        <begin position="383"/>
        <end position="402"/>
    </location>
</feature>
<dbReference type="GO" id="GO:0030213">
    <property type="term" value="P:hyaluronan biosynthetic process"/>
    <property type="evidence" value="ECO:0007669"/>
    <property type="project" value="TreeGrafter"/>
</dbReference>
<dbReference type="PANTHER" id="PTHR22913:SF12">
    <property type="entry name" value="MANNURONAN SYNTHASE"/>
    <property type="match status" value="1"/>
</dbReference>
<dbReference type="Gene3D" id="3.90.550.10">
    <property type="entry name" value="Spore Coat Polysaccharide Biosynthesis Protein SpsA, Chain A"/>
    <property type="match status" value="1"/>
</dbReference>
<feature type="transmembrane region" description="Helical" evidence="7">
    <location>
        <begin position="310"/>
        <end position="334"/>
    </location>
</feature>
<keyword evidence="7" id="KW-0812">Transmembrane</keyword>
<dbReference type="Pfam" id="PF13641">
    <property type="entry name" value="Glyco_tranf_2_3"/>
    <property type="match status" value="1"/>
</dbReference>
<keyword evidence="4" id="KW-0808">Transferase</keyword>
<dbReference type="SUPFAM" id="SSF53448">
    <property type="entry name" value="Nucleotide-diphospho-sugar transferases"/>
    <property type="match status" value="1"/>
</dbReference>
<dbReference type="GO" id="GO:0085029">
    <property type="term" value="P:extracellular matrix assembly"/>
    <property type="evidence" value="ECO:0007669"/>
    <property type="project" value="TreeGrafter"/>
</dbReference>
<dbReference type="CDD" id="cd06434">
    <property type="entry name" value="GT2_HAS"/>
    <property type="match status" value="1"/>
</dbReference>
<reference evidence="8 9" key="2">
    <citation type="submission" date="2014-05" db="EMBL/GenBank/DDBJ databases">
        <title>Genome sequence of Streptococcus gallolyticus.</title>
        <authorList>
            <person name="Del Campo R."/>
        </authorList>
    </citation>
    <scope>NUCLEOTIDE SEQUENCE [LARGE SCALE GENOMIC DNA]</scope>
    <source>
        <strain evidence="8 9">LMG17956</strain>
    </source>
</reference>
<dbReference type="Proteomes" id="UP000027584">
    <property type="component" value="Unassembled WGS sequence"/>
</dbReference>
<dbReference type="AlphaFoldDB" id="A0A060RGG9"/>
<dbReference type="InterPro" id="IPR029044">
    <property type="entry name" value="Nucleotide-diphossugar_trans"/>
</dbReference>